<dbReference type="Pfam" id="PF04727">
    <property type="entry name" value="ELMO_CED12"/>
    <property type="match status" value="1"/>
</dbReference>
<reference evidence="2" key="4">
    <citation type="submission" date="2025-09" db="UniProtKB">
        <authorList>
            <consortium name="Ensembl"/>
        </authorList>
    </citation>
    <scope>IDENTIFICATION</scope>
</reference>
<dbReference type="CTD" id="255520"/>
<feature type="domain" description="ELMO" evidence="1">
    <location>
        <begin position="127"/>
        <end position="283"/>
    </location>
</feature>
<evidence type="ECO:0000259" key="1">
    <source>
        <dbReference type="PROSITE" id="PS51335"/>
    </source>
</evidence>
<evidence type="ECO:0000313" key="3">
    <source>
        <dbReference type="Proteomes" id="UP000007267"/>
    </source>
</evidence>
<reference evidence="2" key="3">
    <citation type="submission" date="2025-08" db="UniProtKB">
        <authorList>
            <consortium name="Ensembl"/>
        </authorList>
    </citation>
    <scope>IDENTIFICATION</scope>
</reference>
<dbReference type="PANTHER" id="PTHR12771">
    <property type="entry name" value="ENGULFMENT AND CELL MOTILITY"/>
    <property type="match status" value="1"/>
</dbReference>
<name>K7GIU7_PELSI</name>
<protein>
    <submittedName>
        <fullName evidence="2">ELMO domain containing 2</fullName>
    </submittedName>
</protein>
<dbReference type="GO" id="GO:0050688">
    <property type="term" value="P:regulation of defense response to virus"/>
    <property type="evidence" value="ECO:0007669"/>
    <property type="project" value="Ensembl"/>
</dbReference>
<organism evidence="2 3">
    <name type="scientific">Pelodiscus sinensis</name>
    <name type="common">Chinese softshell turtle</name>
    <name type="synonym">Trionyx sinensis</name>
    <dbReference type="NCBI Taxonomy" id="13735"/>
    <lineage>
        <taxon>Eukaryota</taxon>
        <taxon>Metazoa</taxon>
        <taxon>Chordata</taxon>
        <taxon>Craniata</taxon>
        <taxon>Vertebrata</taxon>
        <taxon>Euteleostomi</taxon>
        <taxon>Archelosauria</taxon>
        <taxon>Testudinata</taxon>
        <taxon>Testudines</taxon>
        <taxon>Cryptodira</taxon>
        <taxon>Trionychia</taxon>
        <taxon>Trionychidae</taxon>
        <taxon>Pelodiscus</taxon>
    </lineage>
</organism>
<dbReference type="GO" id="GO:0005096">
    <property type="term" value="F:GTPase activator activity"/>
    <property type="evidence" value="ECO:0007669"/>
    <property type="project" value="Ensembl"/>
</dbReference>
<dbReference type="KEGG" id="pss:102455381"/>
<dbReference type="Proteomes" id="UP000007267">
    <property type="component" value="Unassembled WGS sequence"/>
</dbReference>
<dbReference type="GeneTree" id="ENSGT00940000156589"/>
<evidence type="ECO:0000313" key="2">
    <source>
        <dbReference type="Ensembl" id="ENSPSIP00000020208.1"/>
    </source>
</evidence>
<dbReference type="InterPro" id="IPR050868">
    <property type="entry name" value="ELMO_domain-containing"/>
</dbReference>
<dbReference type="eggNOG" id="KOG2998">
    <property type="taxonomic scope" value="Eukaryota"/>
</dbReference>
<accession>K7GIU7</accession>
<dbReference type="OrthoDB" id="67155at2759"/>
<dbReference type="STRING" id="13735.ENSPSIP00000020208"/>
<reference evidence="3" key="1">
    <citation type="submission" date="2011-10" db="EMBL/GenBank/DDBJ databases">
        <authorList>
            <consortium name="Soft-shell Turtle Genome Consortium"/>
        </authorList>
    </citation>
    <scope>NUCLEOTIDE SEQUENCE [LARGE SCALE GENOMIC DNA]</scope>
    <source>
        <strain evidence="3">Daiwa-1</strain>
    </source>
</reference>
<dbReference type="EMBL" id="AGCU01075710">
    <property type="status" value="NOT_ANNOTATED_CDS"/>
    <property type="molecule type" value="Genomic_DNA"/>
</dbReference>
<sequence length="299" mass="35518">MFVYLWGYLYRHFFRFWVKWILRQLTGKCELQRIRDGSKEGSQRTLKIEYSLECSKRKVLRNAVHVGEAEVEKCVIGIMKEKKINIQKDISFKKSLQVCLLQISGYKKLYLEVENLRKVPYDSDNEEHEKQLIQLWNLLMPHENLKARITKQWCDIGFQGDDPKTDFRGMGMLGLVNLVYFSKYYTGEARQILSRSNHPKLGYSYAIVGINLTEMAYSLLKSGALKSHLYNLVPGLPQMEHFHQFYCYLVYEFDKFWFEEEPESIMHFNCYREKFHEKVKGLLLDYNLVLTLQSTTKKP</sequence>
<dbReference type="PROSITE" id="PS51335">
    <property type="entry name" value="ELMO"/>
    <property type="match status" value="1"/>
</dbReference>
<dbReference type="PANTHER" id="PTHR12771:SF47">
    <property type="entry name" value="ELMO DOMAIN-CONTAINING PROTEIN 2"/>
    <property type="match status" value="1"/>
</dbReference>
<dbReference type="AlphaFoldDB" id="K7GIU7"/>
<keyword evidence="3" id="KW-1185">Reference proteome</keyword>
<dbReference type="OMA" id="WMKWILR"/>
<dbReference type="GO" id="GO:0016020">
    <property type="term" value="C:membrane"/>
    <property type="evidence" value="ECO:0007669"/>
    <property type="project" value="TreeGrafter"/>
</dbReference>
<reference evidence="3" key="2">
    <citation type="journal article" date="2013" name="Nat. Genet.">
        <title>The draft genomes of soft-shell turtle and green sea turtle yield insights into the development and evolution of the turtle-specific body plan.</title>
        <authorList>
            <person name="Wang Z."/>
            <person name="Pascual-Anaya J."/>
            <person name="Zadissa A."/>
            <person name="Li W."/>
            <person name="Niimura Y."/>
            <person name="Huang Z."/>
            <person name="Li C."/>
            <person name="White S."/>
            <person name="Xiong Z."/>
            <person name="Fang D."/>
            <person name="Wang B."/>
            <person name="Ming Y."/>
            <person name="Chen Y."/>
            <person name="Zheng Y."/>
            <person name="Kuraku S."/>
            <person name="Pignatelli M."/>
            <person name="Herrero J."/>
            <person name="Beal K."/>
            <person name="Nozawa M."/>
            <person name="Li Q."/>
            <person name="Wang J."/>
            <person name="Zhang H."/>
            <person name="Yu L."/>
            <person name="Shigenobu S."/>
            <person name="Wang J."/>
            <person name="Liu J."/>
            <person name="Flicek P."/>
            <person name="Searle S."/>
            <person name="Wang J."/>
            <person name="Kuratani S."/>
            <person name="Yin Y."/>
            <person name="Aken B."/>
            <person name="Zhang G."/>
            <person name="Irie N."/>
        </authorList>
    </citation>
    <scope>NUCLEOTIDE SEQUENCE [LARGE SCALE GENOMIC DNA]</scope>
    <source>
        <strain evidence="3">Daiwa-1</strain>
    </source>
</reference>
<dbReference type="RefSeq" id="XP_006121688.1">
    <property type="nucleotide sequence ID" value="XM_006121626.3"/>
</dbReference>
<dbReference type="HOGENOM" id="CLU_056289_0_0_1"/>
<gene>
    <name evidence="2" type="primary">ELMOD2</name>
</gene>
<dbReference type="InterPro" id="IPR006816">
    <property type="entry name" value="ELMO_dom"/>
</dbReference>
<dbReference type="Ensembl" id="ENSPSIT00000020303.1">
    <property type="protein sequence ID" value="ENSPSIP00000020208.1"/>
    <property type="gene ID" value="ENSPSIG00000017899.1"/>
</dbReference>
<proteinExistence type="predicted"/>